<feature type="compositionally biased region" description="Low complexity" evidence="1">
    <location>
        <begin position="1"/>
        <end position="12"/>
    </location>
</feature>
<organism evidence="2 3">
    <name type="scientific">Streptomyces bottropensis ATCC 25435</name>
    <dbReference type="NCBI Taxonomy" id="1054862"/>
    <lineage>
        <taxon>Bacteria</taxon>
        <taxon>Bacillati</taxon>
        <taxon>Actinomycetota</taxon>
        <taxon>Actinomycetes</taxon>
        <taxon>Kitasatosporales</taxon>
        <taxon>Streptomycetaceae</taxon>
        <taxon>Streptomyces</taxon>
    </lineage>
</organism>
<evidence type="ECO:0000313" key="2">
    <source>
        <dbReference type="EMBL" id="EMF56103.1"/>
    </source>
</evidence>
<dbReference type="EMBL" id="KB405067">
    <property type="protein sequence ID" value="EMF56103.1"/>
    <property type="molecule type" value="Genomic_DNA"/>
</dbReference>
<sequence length="68" mass="6936">MLSAAASAPADGGPAGRDAARRRRRGGSVSLGVFWSEPCAGSVDSIDSGMRAFLPSGSRAPHPVRQGR</sequence>
<gene>
    <name evidence="2" type="ORF">SBD_3415</name>
</gene>
<protein>
    <submittedName>
        <fullName evidence="2">Uncharacterized protein</fullName>
    </submittedName>
</protein>
<evidence type="ECO:0000313" key="3">
    <source>
        <dbReference type="Proteomes" id="UP000030760"/>
    </source>
</evidence>
<accession>M3F3G4</accession>
<evidence type="ECO:0000256" key="1">
    <source>
        <dbReference type="SAM" id="MobiDB-lite"/>
    </source>
</evidence>
<proteinExistence type="predicted"/>
<name>M3F3G4_9ACTN</name>
<dbReference type="AlphaFoldDB" id="M3F3G4"/>
<reference evidence="3" key="1">
    <citation type="journal article" date="2013" name="Genome Announc.">
        <title>Draft Genome Sequence of Streptomyces bottropensis ATCC 25435, a Bottromycin-Producing Actinomycete.</title>
        <authorList>
            <person name="Zhang H."/>
            <person name="Zhou W."/>
            <person name="Zhuang Y."/>
            <person name="Liang X."/>
            <person name="Liu T."/>
        </authorList>
    </citation>
    <scope>NUCLEOTIDE SEQUENCE [LARGE SCALE GENOMIC DNA]</scope>
    <source>
        <strain evidence="3">ATCC 25435</strain>
    </source>
</reference>
<feature type="region of interest" description="Disordered" evidence="1">
    <location>
        <begin position="1"/>
        <end position="27"/>
    </location>
</feature>
<dbReference type="Proteomes" id="UP000030760">
    <property type="component" value="Unassembled WGS sequence"/>
</dbReference>